<dbReference type="Proteomes" id="UP000070444">
    <property type="component" value="Unassembled WGS sequence"/>
</dbReference>
<feature type="transmembrane region" description="Helical" evidence="6">
    <location>
        <begin position="70"/>
        <end position="89"/>
    </location>
</feature>
<accession>A0A137P121</accession>
<keyword evidence="2" id="KW-0813">Transport</keyword>
<dbReference type="Pfam" id="PF07690">
    <property type="entry name" value="MFS_1"/>
    <property type="match status" value="1"/>
</dbReference>
<dbReference type="Gene3D" id="1.20.1720.10">
    <property type="entry name" value="Multidrug resistance protein D"/>
    <property type="match status" value="1"/>
</dbReference>
<feature type="transmembrane region" description="Helical" evidence="6">
    <location>
        <begin position="276"/>
        <end position="296"/>
    </location>
</feature>
<feature type="domain" description="Major facilitator superfamily (MFS) profile" evidence="7">
    <location>
        <begin position="1"/>
        <end position="396"/>
    </location>
</feature>
<evidence type="ECO:0000256" key="1">
    <source>
        <dbReference type="ARBA" id="ARBA00004141"/>
    </source>
</evidence>
<evidence type="ECO:0000256" key="4">
    <source>
        <dbReference type="ARBA" id="ARBA00022989"/>
    </source>
</evidence>
<evidence type="ECO:0000256" key="5">
    <source>
        <dbReference type="ARBA" id="ARBA00023136"/>
    </source>
</evidence>
<proteinExistence type="predicted"/>
<dbReference type="InterPro" id="IPR020846">
    <property type="entry name" value="MFS_dom"/>
</dbReference>
<organism evidence="8 9">
    <name type="scientific">Conidiobolus coronatus (strain ATCC 28846 / CBS 209.66 / NRRL 28638)</name>
    <name type="common">Delacroixia coronata</name>
    <dbReference type="NCBI Taxonomy" id="796925"/>
    <lineage>
        <taxon>Eukaryota</taxon>
        <taxon>Fungi</taxon>
        <taxon>Fungi incertae sedis</taxon>
        <taxon>Zoopagomycota</taxon>
        <taxon>Entomophthoromycotina</taxon>
        <taxon>Entomophthoromycetes</taxon>
        <taxon>Entomophthorales</taxon>
        <taxon>Ancylistaceae</taxon>
        <taxon>Conidiobolus</taxon>
    </lineage>
</organism>
<name>A0A137P121_CONC2</name>
<gene>
    <name evidence="8" type="ORF">CONCODRAFT_60056</name>
</gene>
<dbReference type="EMBL" id="KQ964562">
    <property type="protein sequence ID" value="KXN68766.1"/>
    <property type="molecule type" value="Genomic_DNA"/>
</dbReference>
<dbReference type="GO" id="GO:0005886">
    <property type="term" value="C:plasma membrane"/>
    <property type="evidence" value="ECO:0007669"/>
    <property type="project" value="TreeGrafter"/>
</dbReference>
<dbReference type="PANTHER" id="PTHR23502">
    <property type="entry name" value="MAJOR FACILITATOR SUPERFAMILY"/>
    <property type="match status" value="1"/>
</dbReference>
<comment type="subcellular location">
    <subcellularLocation>
        <location evidence="1">Membrane</location>
        <topology evidence="1">Multi-pass membrane protein</topology>
    </subcellularLocation>
</comment>
<reference evidence="8 9" key="1">
    <citation type="journal article" date="2015" name="Genome Biol. Evol.">
        <title>Phylogenomic analyses indicate that early fungi evolved digesting cell walls of algal ancestors of land plants.</title>
        <authorList>
            <person name="Chang Y."/>
            <person name="Wang S."/>
            <person name="Sekimoto S."/>
            <person name="Aerts A.L."/>
            <person name="Choi C."/>
            <person name="Clum A."/>
            <person name="LaButti K.M."/>
            <person name="Lindquist E.A."/>
            <person name="Yee Ngan C."/>
            <person name="Ohm R.A."/>
            <person name="Salamov A.A."/>
            <person name="Grigoriev I.V."/>
            <person name="Spatafora J.W."/>
            <person name="Berbee M.L."/>
        </authorList>
    </citation>
    <scope>NUCLEOTIDE SEQUENCE [LARGE SCALE GENOMIC DNA]</scope>
    <source>
        <strain evidence="8 9">NRRL 28638</strain>
    </source>
</reference>
<evidence type="ECO:0000259" key="7">
    <source>
        <dbReference type="PROSITE" id="PS50850"/>
    </source>
</evidence>
<feature type="transmembrane region" description="Helical" evidence="6">
    <location>
        <begin position="133"/>
        <end position="153"/>
    </location>
</feature>
<keyword evidence="9" id="KW-1185">Reference proteome</keyword>
<evidence type="ECO:0000256" key="3">
    <source>
        <dbReference type="ARBA" id="ARBA00022692"/>
    </source>
</evidence>
<dbReference type="GO" id="GO:0022857">
    <property type="term" value="F:transmembrane transporter activity"/>
    <property type="evidence" value="ECO:0007669"/>
    <property type="project" value="InterPro"/>
</dbReference>
<dbReference type="PANTHER" id="PTHR23502:SF132">
    <property type="entry name" value="POLYAMINE TRANSPORTER 2-RELATED"/>
    <property type="match status" value="1"/>
</dbReference>
<feature type="transmembrane region" description="Helical" evidence="6">
    <location>
        <begin position="371"/>
        <end position="391"/>
    </location>
</feature>
<evidence type="ECO:0000313" key="9">
    <source>
        <dbReference type="Proteomes" id="UP000070444"/>
    </source>
</evidence>
<dbReference type="PROSITE" id="PS50850">
    <property type="entry name" value="MFS"/>
    <property type="match status" value="1"/>
</dbReference>
<evidence type="ECO:0000256" key="2">
    <source>
        <dbReference type="ARBA" id="ARBA00022448"/>
    </source>
</evidence>
<keyword evidence="3 6" id="KW-0812">Transmembrane</keyword>
<sequence>MTQIKQDFNVSAEKLDMTISAFLFTLAFVPLIWGALSDSYGRKFIYIISSILFAGASAGCALSNSLNLLIGMRVIQSIGSSAPMVVGIGTITDVYPRESRGLAMGIFFLGPLLGPVVGPALGGAIAEYIGWRGIFWVLTGLGALLFVLVTVCLPETLAKERRQPPPFRYHPRRKKFVRDGPFFNPFAGLALFKYPPVIMVILYVCAVFSSYYSVASSQSAAMTVVYELKPYQIGLSYLPLGCGTVIGSFLGGKLSDYLLTRAVRIMGDSPPAEVRLQGTWPGVFMVLGGLVATGWLEEAGSPLYTVFIAQFFLGMGMTFVFSGTSTYLIDMFPRNSASAMACNNFLRFFAAALTTMFNSAMLIEWGFGKVFTGFAIVQCIGVVFLVILTFYGERMRESIRRH</sequence>
<dbReference type="SUPFAM" id="SSF103473">
    <property type="entry name" value="MFS general substrate transporter"/>
    <property type="match status" value="1"/>
</dbReference>
<dbReference type="InterPro" id="IPR036259">
    <property type="entry name" value="MFS_trans_sf"/>
</dbReference>
<dbReference type="OrthoDB" id="3936150at2759"/>
<dbReference type="OMA" id="RIVASHC"/>
<feature type="transmembrane region" description="Helical" evidence="6">
    <location>
        <begin position="17"/>
        <end position="37"/>
    </location>
</feature>
<feature type="transmembrane region" description="Helical" evidence="6">
    <location>
        <begin position="234"/>
        <end position="255"/>
    </location>
</feature>
<feature type="transmembrane region" description="Helical" evidence="6">
    <location>
        <begin position="302"/>
        <end position="324"/>
    </location>
</feature>
<feature type="transmembrane region" description="Helical" evidence="6">
    <location>
        <begin position="345"/>
        <end position="365"/>
    </location>
</feature>
<evidence type="ECO:0000313" key="8">
    <source>
        <dbReference type="EMBL" id="KXN68766.1"/>
    </source>
</evidence>
<dbReference type="STRING" id="796925.A0A137P121"/>
<dbReference type="AlphaFoldDB" id="A0A137P121"/>
<protein>
    <submittedName>
        <fullName evidence="8">MFS general substrate transporter</fullName>
    </submittedName>
</protein>
<feature type="transmembrane region" description="Helical" evidence="6">
    <location>
        <begin position="101"/>
        <end position="121"/>
    </location>
</feature>
<keyword evidence="5 6" id="KW-0472">Membrane</keyword>
<feature type="transmembrane region" description="Helical" evidence="6">
    <location>
        <begin position="44"/>
        <end position="64"/>
    </location>
</feature>
<evidence type="ECO:0000256" key="6">
    <source>
        <dbReference type="SAM" id="Phobius"/>
    </source>
</evidence>
<keyword evidence="4 6" id="KW-1133">Transmembrane helix</keyword>
<dbReference type="InterPro" id="IPR011701">
    <property type="entry name" value="MFS"/>
</dbReference>